<dbReference type="InterPro" id="IPR005122">
    <property type="entry name" value="Uracil-DNA_glycosylase-like"/>
</dbReference>
<keyword evidence="3" id="KW-1185">Reference proteome</keyword>
<comment type="caution">
    <text evidence="2">The sequence shown here is derived from an EMBL/GenBank/DDBJ whole genome shotgun (WGS) entry which is preliminary data.</text>
</comment>
<reference evidence="2 3" key="1">
    <citation type="submission" date="2011-08" db="EMBL/GenBank/DDBJ databases">
        <title>The genome of the obligate endobacterium of an arbuscular mycorrhizal fungus reveals an interphylum network of nutritional interactions.</title>
        <authorList>
            <person name="Ghignone S."/>
            <person name="Salvioli A."/>
            <person name="Anca I."/>
            <person name="Lumini E."/>
            <person name="Ortu G."/>
            <person name="Petiti L."/>
            <person name="Cruveiller S."/>
            <person name="Bianciotto V."/>
            <person name="Piffanelli P."/>
            <person name="Lanfranco L."/>
            <person name="Bonfante P."/>
        </authorList>
    </citation>
    <scope>NUCLEOTIDE SEQUENCE [LARGE SCALE GENOMIC DNA]</scope>
    <source>
        <strain evidence="2 3">BEG34</strain>
    </source>
</reference>
<dbReference type="SMART" id="SM00987">
    <property type="entry name" value="UreE_C"/>
    <property type="match status" value="1"/>
</dbReference>
<gene>
    <name evidence="2" type="ORF">CAGGBEG34_240064</name>
</gene>
<feature type="domain" description="Uracil-DNA glycosylase-like" evidence="1">
    <location>
        <begin position="21"/>
        <end position="171"/>
    </location>
</feature>
<dbReference type="SUPFAM" id="SSF52141">
    <property type="entry name" value="Uracil-DNA glycosylase-like"/>
    <property type="match status" value="1"/>
</dbReference>
<organism evidence="2 3">
    <name type="scientific">Candidatus Glomeribacter gigasporarum BEG34</name>
    <dbReference type="NCBI Taxonomy" id="1070319"/>
    <lineage>
        <taxon>Bacteria</taxon>
        <taxon>Pseudomonadati</taxon>
        <taxon>Pseudomonadota</taxon>
        <taxon>Betaproteobacteria</taxon>
        <taxon>Burkholderiales</taxon>
        <taxon>Burkholderiaceae</taxon>
        <taxon>Candidatus Glomeribacter</taxon>
    </lineage>
</organism>
<dbReference type="eggNOG" id="COG3663">
    <property type="taxonomic scope" value="Bacteria"/>
</dbReference>
<dbReference type="EMBL" id="CAFB01000041">
    <property type="protein sequence ID" value="CCD29491.1"/>
    <property type="molecule type" value="Genomic_DNA"/>
</dbReference>
<accession>G2J9P4</accession>
<dbReference type="RefSeq" id="WP_006682680.1">
    <property type="nucleotide sequence ID" value="NZ_CAFB01000041.1"/>
</dbReference>
<proteinExistence type="predicted"/>
<dbReference type="CDD" id="cd10032">
    <property type="entry name" value="UDG-F6_HDG"/>
    <property type="match status" value="1"/>
</dbReference>
<evidence type="ECO:0000313" key="3">
    <source>
        <dbReference type="Proteomes" id="UP000054051"/>
    </source>
</evidence>
<name>G2J9P4_9BURK</name>
<protein>
    <submittedName>
        <fullName evidence="2">Putative G:T/U mismatch-specific uracil/thymine DNA-glycosylase</fullName>
    </submittedName>
</protein>
<dbReference type="Pfam" id="PF03167">
    <property type="entry name" value="UDG"/>
    <property type="match status" value="1"/>
</dbReference>
<dbReference type="Gene3D" id="3.40.470.10">
    <property type="entry name" value="Uracil-DNA glycosylase-like domain"/>
    <property type="match status" value="1"/>
</dbReference>
<dbReference type="AlphaFoldDB" id="G2J9P4"/>
<dbReference type="NCBIfam" id="TIGR04274">
    <property type="entry name" value="hypoxanDNAglyco"/>
    <property type="match status" value="1"/>
</dbReference>
<sequence length="172" mass="19119">MRHLQKIDAQFKEMQRLHGFPPVITSDSRVLILGSFPSEASLAAAQYYAHPRNQFWRLLGAALNVPLAQLDYAARLERMLAHRIGLWDIVAACERQGSLDTAIRNATLNGLDQLRQCAPGLGKICFNGATAGRLAPMMRAAGYQTLILPSSSPAHAARSFEQKLERWREIPI</sequence>
<dbReference type="SMART" id="SM00986">
    <property type="entry name" value="UDG"/>
    <property type="match status" value="1"/>
</dbReference>
<dbReference type="STRING" id="1070319.CAGGBEG34_240064"/>
<dbReference type="InterPro" id="IPR026353">
    <property type="entry name" value="Hypoxan-DNA_Glyclase"/>
</dbReference>
<evidence type="ECO:0000313" key="2">
    <source>
        <dbReference type="EMBL" id="CCD29491.1"/>
    </source>
</evidence>
<dbReference type="Proteomes" id="UP000054051">
    <property type="component" value="Unassembled WGS sequence"/>
</dbReference>
<evidence type="ECO:0000259" key="1">
    <source>
        <dbReference type="SMART" id="SM00986"/>
    </source>
</evidence>
<dbReference type="InterPro" id="IPR036895">
    <property type="entry name" value="Uracil-DNA_glycosylase-like_sf"/>
</dbReference>